<protein>
    <submittedName>
        <fullName evidence="1">Uncharacterized protein</fullName>
    </submittedName>
</protein>
<reference evidence="2" key="1">
    <citation type="journal article" date="2014" name="Genome Announc.">
        <title>Genome sequence and annotation of Acremonium chrysogenum, producer of the beta-lactam antibiotic cephalosporin C.</title>
        <authorList>
            <person name="Terfehr D."/>
            <person name="Dahlmann T.A."/>
            <person name="Specht T."/>
            <person name="Zadra I."/>
            <person name="Kuernsteiner H."/>
            <person name="Kueck U."/>
        </authorList>
    </citation>
    <scope>NUCLEOTIDE SEQUENCE [LARGE SCALE GENOMIC DNA]</scope>
    <source>
        <strain evidence="2">ATCC 11550 / CBS 779.69 / DSM 880 / IAM 14645 / JCM 23072 / IMI 49137</strain>
    </source>
</reference>
<sequence>MVGSDREKRELGEAAVAGPMRHRAEFYLTGLRDTLARLSRGPSFASGICPAWPAGLAGLDMESKQRVSSQDSGRAGVVVVGKGGAQQLQA</sequence>
<dbReference type="AlphaFoldDB" id="A0A086SVE0"/>
<evidence type="ECO:0000313" key="2">
    <source>
        <dbReference type="Proteomes" id="UP000029964"/>
    </source>
</evidence>
<name>A0A086SVE0_HAPC1</name>
<comment type="caution">
    <text evidence="1">The sequence shown here is derived from an EMBL/GenBank/DDBJ whole genome shotgun (WGS) entry which is preliminary data.</text>
</comment>
<keyword evidence="2" id="KW-1185">Reference proteome</keyword>
<proteinExistence type="predicted"/>
<accession>A0A086SVE0</accession>
<organism evidence="1 2">
    <name type="scientific">Hapsidospora chrysogenum (strain ATCC 11550 / CBS 779.69 / DSM 880 / IAM 14645 / JCM 23072 / IMI 49137)</name>
    <name type="common">Acremonium chrysogenum</name>
    <dbReference type="NCBI Taxonomy" id="857340"/>
    <lineage>
        <taxon>Eukaryota</taxon>
        <taxon>Fungi</taxon>
        <taxon>Dikarya</taxon>
        <taxon>Ascomycota</taxon>
        <taxon>Pezizomycotina</taxon>
        <taxon>Sordariomycetes</taxon>
        <taxon>Hypocreomycetidae</taxon>
        <taxon>Hypocreales</taxon>
        <taxon>Bionectriaceae</taxon>
        <taxon>Hapsidospora</taxon>
    </lineage>
</organism>
<gene>
    <name evidence="1" type="ORF">ACRE_082180</name>
</gene>
<dbReference type="Proteomes" id="UP000029964">
    <property type="component" value="Unassembled WGS sequence"/>
</dbReference>
<dbReference type="EMBL" id="JPKY01000148">
    <property type="protein sequence ID" value="KFH41072.1"/>
    <property type="molecule type" value="Genomic_DNA"/>
</dbReference>
<evidence type="ECO:0000313" key="1">
    <source>
        <dbReference type="EMBL" id="KFH41072.1"/>
    </source>
</evidence>
<dbReference type="HOGENOM" id="CLU_2440322_0_0_1"/>